<dbReference type="AlphaFoldDB" id="A0A0A9GRI6"/>
<organism evidence="1">
    <name type="scientific">Arundo donax</name>
    <name type="common">Giant reed</name>
    <name type="synonym">Donax arundinaceus</name>
    <dbReference type="NCBI Taxonomy" id="35708"/>
    <lineage>
        <taxon>Eukaryota</taxon>
        <taxon>Viridiplantae</taxon>
        <taxon>Streptophyta</taxon>
        <taxon>Embryophyta</taxon>
        <taxon>Tracheophyta</taxon>
        <taxon>Spermatophyta</taxon>
        <taxon>Magnoliopsida</taxon>
        <taxon>Liliopsida</taxon>
        <taxon>Poales</taxon>
        <taxon>Poaceae</taxon>
        <taxon>PACMAD clade</taxon>
        <taxon>Arundinoideae</taxon>
        <taxon>Arundineae</taxon>
        <taxon>Arundo</taxon>
    </lineage>
</organism>
<evidence type="ECO:0000313" key="1">
    <source>
        <dbReference type="EMBL" id="JAE26029.1"/>
    </source>
</evidence>
<reference evidence="1" key="1">
    <citation type="submission" date="2014-09" db="EMBL/GenBank/DDBJ databases">
        <authorList>
            <person name="Magalhaes I.L.F."/>
            <person name="Oliveira U."/>
            <person name="Santos F.R."/>
            <person name="Vidigal T.H.D.A."/>
            <person name="Brescovit A.D."/>
            <person name="Santos A.J."/>
        </authorList>
    </citation>
    <scope>NUCLEOTIDE SEQUENCE</scope>
    <source>
        <tissue evidence="1">Shoot tissue taken approximately 20 cm above the soil surface</tissue>
    </source>
</reference>
<accession>A0A0A9GRI6</accession>
<name>A0A0A9GRI6_ARUDO</name>
<protein>
    <submittedName>
        <fullName evidence="1">Uncharacterized protein</fullName>
    </submittedName>
</protein>
<proteinExistence type="predicted"/>
<dbReference type="EMBL" id="GBRH01171867">
    <property type="protein sequence ID" value="JAE26029.1"/>
    <property type="molecule type" value="Transcribed_RNA"/>
</dbReference>
<reference evidence="1" key="2">
    <citation type="journal article" date="2015" name="Data Brief">
        <title>Shoot transcriptome of the giant reed, Arundo donax.</title>
        <authorList>
            <person name="Barrero R.A."/>
            <person name="Guerrero F.D."/>
            <person name="Moolhuijzen P."/>
            <person name="Goolsby J.A."/>
            <person name="Tidwell J."/>
            <person name="Bellgard S.E."/>
            <person name="Bellgard M.I."/>
        </authorList>
    </citation>
    <scope>NUCLEOTIDE SEQUENCE</scope>
    <source>
        <tissue evidence="1">Shoot tissue taken approximately 20 cm above the soil surface</tissue>
    </source>
</reference>
<sequence length="116" mass="12049">MAPCAQTRLRRPSPHARPCSPLRRHGARSLPLATCELATSCAAAKLALRRAATVLAPCPLPRASSLPAVPPQSSLSLAPSWSLLPACRAAAKLAPAAPSSASCSMPCWIFELTDPT</sequence>